<dbReference type="AlphaFoldDB" id="A0A5M8IDP8"/>
<dbReference type="EMBL" id="VMRG01000001">
    <property type="protein sequence ID" value="KAA6233117.1"/>
    <property type="molecule type" value="Genomic_DNA"/>
</dbReference>
<keyword evidence="1" id="KW-0472">Membrane</keyword>
<evidence type="ECO:0000313" key="4">
    <source>
        <dbReference type="EMBL" id="MWV55293.1"/>
    </source>
</evidence>
<name>A0A5M8IDP8_CHLPH</name>
<sequence>MPGWVEHFDVVQGVLVLCIGLIGWFTARTLSLVDRNQVELFRRMQTLEKDFYMLKGEHEANQVHRKVI</sequence>
<accession>A0A5M8IDP8</accession>
<gene>
    <name evidence="3" type="ORF">FP507_08755</name>
    <name evidence="2" type="ORF">FP507_09950</name>
    <name evidence="4" type="ORF">GJ685_09585</name>
</gene>
<dbReference type="EMBL" id="WUBZ01000101">
    <property type="protein sequence ID" value="MWV55293.1"/>
    <property type="molecule type" value="Genomic_DNA"/>
</dbReference>
<evidence type="ECO:0000313" key="2">
    <source>
        <dbReference type="EMBL" id="KAA6230581.1"/>
    </source>
</evidence>
<dbReference type="RefSeq" id="WP_151419609.1">
    <property type="nucleotide sequence ID" value="NZ_VMRG01000001.1"/>
</dbReference>
<dbReference type="Proteomes" id="UP000489351">
    <property type="component" value="Unassembled WGS sequence"/>
</dbReference>
<dbReference type="Proteomes" id="UP000327458">
    <property type="component" value="Unassembled WGS sequence"/>
</dbReference>
<protein>
    <submittedName>
        <fullName evidence="3">Uncharacterized protein</fullName>
    </submittedName>
</protein>
<keyword evidence="6" id="KW-1185">Reference proteome</keyword>
<comment type="caution">
    <text evidence="3">The sequence shown here is derived from an EMBL/GenBank/DDBJ whole genome shotgun (WGS) entry which is preliminary data.</text>
</comment>
<keyword evidence="1" id="KW-0812">Transmembrane</keyword>
<feature type="transmembrane region" description="Helical" evidence="1">
    <location>
        <begin position="12"/>
        <end position="33"/>
    </location>
</feature>
<keyword evidence="1" id="KW-1133">Transmembrane helix</keyword>
<evidence type="ECO:0000313" key="6">
    <source>
        <dbReference type="Proteomes" id="UP000489351"/>
    </source>
</evidence>
<evidence type="ECO:0000256" key="1">
    <source>
        <dbReference type="SAM" id="Phobius"/>
    </source>
</evidence>
<evidence type="ECO:0000313" key="3">
    <source>
        <dbReference type="EMBL" id="KAA6233117.1"/>
    </source>
</evidence>
<proteinExistence type="predicted"/>
<reference evidence="3 5" key="1">
    <citation type="submission" date="2019-07" db="EMBL/GenBank/DDBJ databases">
        <title>Draft genome Sequence of Chlorobium phaeovibrioides sp. strain PhvTcv-s14, from the Phylum Chlorobi.</title>
        <authorList>
            <person name="Babenko V."/>
            <person name="Boldyreva D."/>
            <person name="Kanygina A."/>
            <person name="Selezneva O."/>
            <person name="Akopiyan T."/>
            <person name="Lunina O."/>
        </authorList>
    </citation>
    <scope>NUCLEOTIDE SEQUENCE [LARGE SCALE GENOMIC DNA]</scope>
    <source>
        <strain evidence="3 5">GrTcv12</strain>
    </source>
</reference>
<organism evidence="3 5">
    <name type="scientific">Chlorobium phaeovibrioides</name>
    <dbReference type="NCBI Taxonomy" id="1094"/>
    <lineage>
        <taxon>Bacteria</taxon>
        <taxon>Pseudomonadati</taxon>
        <taxon>Chlorobiota</taxon>
        <taxon>Chlorobiia</taxon>
        <taxon>Chlorobiales</taxon>
        <taxon>Chlorobiaceae</taxon>
        <taxon>Chlorobium/Pelodictyon group</taxon>
        <taxon>Chlorobium</taxon>
    </lineage>
</organism>
<evidence type="ECO:0000313" key="5">
    <source>
        <dbReference type="Proteomes" id="UP000327458"/>
    </source>
</evidence>
<dbReference type="EMBL" id="VMRG01000002">
    <property type="protein sequence ID" value="KAA6230581.1"/>
    <property type="molecule type" value="Genomic_DNA"/>
</dbReference>
<reference evidence="4 6" key="2">
    <citation type="submission" date="2019-11" db="EMBL/GenBank/DDBJ databases">
        <title>Green- and brown-colored morphotypes of Chlorobia in the stratified aquatic ecosystems of Kandalaksha Gulf (White Sea): A model for study of the accessory genome evolution.</title>
        <authorList>
            <person name="Grouzdev D.S."/>
        </authorList>
    </citation>
    <scope>NUCLEOTIDE SEQUENCE [LARGE SCALE GENOMIC DNA]</scope>
    <source>
        <strain evidence="4 6">ZM</strain>
    </source>
</reference>